<protein>
    <recommendedName>
        <fullName evidence="4">Histidine kinase</fullName>
    </recommendedName>
</protein>
<evidence type="ECO:0008006" key="4">
    <source>
        <dbReference type="Google" id="ProtNLM"/>
    </source>
</evidence>
<dbReference type="Proteomes" id="UP001250181">
    <property type="component" value="Unassembled WGS sequence"/>
</dbReference>
<organism evidence="2 3">
    <name type="scientific">Streptomyces tamarix</name>
    <dbReference type="NCBI Taxonomy" id="3078565"/>
    <lineage>
        <taxon>Bacteria</taxon>
        <taxon>Bacillati</taxon>
        <taxon>Actinomycetota</taxon>
        <taxon>Actinomycetes</taxon>
        <taxon>Kitasatosporales</taxon>
        <taxon>Streptomycetaceae</taxon>
        <taxon>Streptomyces</taxon>
    </lineage>
</organism>
<accession>A0ABU3QNH5</accession>
<dbReference type="RefSeq" id="WP_315879350.1">
    <property type="nucleotide sequence ID" value="NZ_JAWCTQ010000025.1"/>
</dbReference>
<keyword evidence="1" id="KW-1133">Transmembrane helix</keyword>
<name>A0ABU3QNH5_9ACTN</name>
<comment type="caution">
    <text evidence="2">The sequence shown here is derived from an EMBL/GenBank/DDBJ whole genome shotgun (WGS) entry which is preliminary data.</text>
</comment>
<evidence type="ECO:0000256" key="1">
    <source>
        <dbReference type="SAM" id="Phobius"/>
    </source>
</evidence>
<evidence type="ECO:0000313" key="2">
    <source>
        <dbReference type="EMBL" id="MDT9684293.1"/>
    </source>
</evidence>
<sequence>MSLIMLVLLVVVILLTLLLALALGLLVLSRPALTAPVQTAMGGVAAMVALMALLVAATR</sequence>
<keyword evidence="3" id="KW-1185">Reference proteome</keyword>
<evidence type="ECO:0000313" key="3">
    <source>
        <dbReference type="Proteomes" id="UP001250181"/>
    </source>
</evidence>
<keyword evidence="1" id="KW-0472">Membrane</keyword>
<reference evidence="2 3" key="1">
    <citation type="submission" date="2023-09" db="EMBL/GenBank/DDBJ databases">
        <title>Streptomyces sp. nov.: A antagonism against Alternaria gaisen Producing Streptochlin, Isolated from Tamarix root soil.</title>
        <authorList>
            <person name="Chen Y."/>
        </authorList>
    </citation>
    <scope>NUCLEOTIDE SEQUENCE [LARGE SCALE GENOMIC DNA]</scope>
    <source>
        <strain evidence="2 3">TRM76323</strain>
    </source>
</reference>
<dbReference type="EMBL" id="JAWCTQ010000025">
    <property type="protein sequence ID" value="MDT9684293.1"/>
    <property type="molecule type" value="Genomic_DNA"/>
</dbReference>
<feature type="transmembrane region" description="Helical" evidence="1">
    <location>
        <begin position="39"/>
        <end position="57"/>
    </location>
</feature>
<keyword evidence="1" id="KW-0812">Transmembrane</keyword>
<gene>
    <name evidence="2" type="ORF">RND61_19830</name>
</gene>
<proteinExistence type="predicted"/>